<dbReference type="SUPFAM" id="SSF46626">
    <property type="entry name" value="Cytochrome c"/>
    <property type="match status" value="1"/>
</dbReference>
<evidence type="ECO:0000313" key="8">
    <source>
        <dbReference type="EMBL" id="EHQ03594.1"/>
    </source>
</evidence>
<dbReference type="PROSITE" id="PS51007">
    <property type="entry name" value="CYTC"/>
    <property type="match status" value="1"/>
</dbReference>
<feature type="transmembrane region" description="Helical" evidence="6">
    <location>
        <begin position="7"/>
        <end position="26"/>
    </location>
</feature>
<dbReference type="PANTHER" id="PTHR33751:SF1">
    <property type="entry name" value="CBB3-TYPE CYTOCHROME C OXIDASE SUBUNIT FIXP"/>
    <property type="match status" value="1"/>
</dbReference>
<evidence type="ECO:0000256" key="4">
    <source>
        <dbReference type="PROSITE-ProRule" id="PRU00433"/>
    </source>
</evidence>
<evidence type="ECO:0000256" key="3">
    <source>
        <dbReference type="ARBA" id="ARBA00023004"/>
    </source>
</evidence>
<keyword evidence="1 4" id="KW-0349">Heme</keyword>
<dbReference type="RefSeq" id="WP_006989900.1">
    <property type="nucleotide sequence ID" value="NZ_JH594606.1"/>
</dbReference>
<keyword evidence="6" id="KW-0812">Transmembrane</keyword>
<evidence type="ECO:0000313" key="9">
    <source>
        <dbReference type="Proteomes" id="UP000003844"/>
    </source>
</evidence>
<keyword evidence="3 4" id="KW-0408">Iron</keyword>
<keyword evidence="9" id="KW-1185">Reference proteome</keyword>
<dbReference type="GO" id="GO:0009055">
    <property type="term" value="F:electron transfer activity"/>
    <property type="evidence" value="ECO:0007669"/>
    <property type="project" value="InterPro"/>
</dbReference>
<reference evidence="9" key="1">
    <citation type="journal article" date="2012" name="Stand. Genomic Sci.">
        <title>Genome sequence of the Antarctic rhodopsins-containing flavobacterium Gillisia limnaea type strain (R-8282(T)).</title>
        <authorList>
            <person name="Riedel T."/>
            <person name="Held B."/>
            <person name="Nolan M."/>
            <person name="Lucas S."/>
            <person name="Lapidus A."/>
            <person name="Tice H."/>
            <person name="Del Rio T.G."/>
            <person name="Cheng J.F."/>
            <person name="Han C."/>
            <person name="Tapia R."/>
            <person name="Goodwin L.A."/>
            <person name="Pitluck S."/>
            <person name="Liolios K."/>
            <person name="Mavromatis K."/>
            <person name="Pagani I."/>
            <person name="Ivanova N."/>
            <person name="Mikhailova N."/>
            <person name="Pati A."/>
            <person name="Chen A."/>
            <person name="Palaniappan K."/>
            <person name="Land M."/>
            <person name="Rohde M."/>
            <person name="Tindall B.J."/>
            <person name="Detter J.C."/>
            <person name="Goker M."/>
            <person name="Bristow J."/>
            <person name="Eisen J.A."/>
            <person name="Markowitz V."/>
            <person name="Hugenholtz P."/>
            <person name="Kyrpides N.C."/>
            <person name="Klenk H.P."/>
            <person name="Woyke T."/>
        </authorList>
    </citation>
    <scope>NUCLEOTIDE SEQUENCE [LARGE SCALE GENOMIC DNA]</scope>
    <source>
        <strain evidence="9">DSM 15749 / LMG 21470 / R-8282</strain>
    </source>
</reference>
<dbReference type="OrthoDB" id="9811281at2"/>
<dbReference type="AlphaFoldDB" id="H2BS68"/>
<gene>
    <name evidence="8" type="ORF">Gilli_2984</name>
</gene>
<dbReference type="GO" id="GO:0020037">
    <property type="term" value="F:heme binding"/>
    <property type="evidence" value="ECO:0007669"/>
    <property type="project" value="InterPro"/>
</dbReference>
<dbReference type="Proteomes" id="UP000003844">
    <property type="component" value="Unassembled WGS sequence"/>
</dbReference>
<keyword evidence="2 4" id="KW-0479">Metal-binding</keyword>
<feature type="domain" description="Cytochrome c" evidence="7">
    <location>
        <begin position="194"/>
        <end position="274"/>
    </location>
</feature>
<dbReference type="InterPro" id="IPR050597">
    <property type="entry name" value="Cytochrome_c_Oxidase_Subunit"/>
</dbReference>
<dbReference type="HOGENOM" id="CLU_061347_0_0_10"/>
<accession>H2BS68</accession>
<feature type="transmembrane region" description="Helical" evidence="6">
    <location>
        <begin position="38"/>
        <end position="65"/>
    </location>
</feature>
<dbReference type="Gene3D" id="1.10.760.10">
    <property type="entry name" value="Cytochrome c-like domain"/>
    <property type="match status" value="1"/>
</dbReference>
<proteinExistence type="predicted"/>
<dbReference type="InterPro" id="IPR009056">
    <property type="entry name" value="Cyt_c-like_dom"/>
</dbReference>
<dbReference type="GO" id="GO:0046872">
    <property type="term" value="F:metal ion binding"/>
    <property type="evidence" value="ECO:0007669"/>
    <property type="project" value="UniProtKB-KW"/>
</dbReference>
<dbReference type="Pfam" id="PF13442">
    <property type="entry name" value="Cytochrome_CBB3"/>
    <property type="match status" value="1"/>
</dbReference>
<dbReference type="EMBL" id="JH594606">
    <property type="protein sequence ID" value="EHQ03594.1"/>
    <property type="molecule type" value="Genomic_DNA"/>
</dbReference>
<feature type="transmembrane region" description="Helical" evidence="6">
    <location>
        <begin position="129"/>
        <end position="150"/>
    </location>
</feature>
<evidence type="ECO:0000259" key="7">
    <source>
        <dbReference type="PROSITE" id="PS51007"/>
    </source>
</evidence>
<evidence type="ECO:0000256" key="1">
    <source>
        <dbReference type="ARBA" id="ARBA00022617"/>
    </source>
</evidence>
<dbReference type="eggNOG" id="COG2010">
    <property type="taxonomic scope" value="Bacteria"/>
</dbReference>
<dbReference type="PANTHER" id="PTHR33751">
    <property type="entry name" value="CBB3-TYPE CYTOCHROME C OXIDASE SUBUNIT FIXP"/>
    <property type="match status" value="1"/>
</dbReference>
<protein>
    <submittedName>
        <fullName evidence="8">Cytochrome c class I</fullName>
    </submittedName>
</protein>
<organism evidence="8 9">
    <name type="scientific">Gillisia limnaea (strain DSM 15749 / LMG 21470 / R-8282)</name>
    <dbReference type="NCBI Taxonomy" id="865937"/>
    <lineage>
        <taxon>Bacteria</taxon>
        <taxon>Pseudomonadati</taxon>
        <taxon>Bacteroidota</taxon>
        <taxon>Flavobacteriia</taxon>
        <taxon>Flavobacteriales</taxon>
        <taxon>Flavobacteriaceae</taxon>
        <taxon>Gillisia</taxon>
    </lineage>
</organism>
<feature type="coiled-coil region" evidence="5">
    <location>
        <begin position="157"/>
        <end position="184"/>
    </location>
</feature>
<dbReference type="Gene3D" id="6.10.280.130">
    <property type="match status" value="1"/>
</dbReference>
<name>H2BS68_GILLR</name>
<keyword evidence="6" id="KW-1133">Transmembrane helix</keyword>
<dbReference type="Pfam" id="PF14715">
    <property type="entry name" value="FixP_N"/>
    <property type="match status" value="1"/>
</dbReference>
<evidence type="ECO:0000256" key="5">
    <source>
        <dbReference type="SAM" id="Coils"/>
    </source>
</evidence>
<keyword evidence="6" id="KW-0472">Membrane</keyword>
<dbReference type="InterPro" id="IPR036909">
    <property type="entry name" value="Cyt_c-like_dom_sf"/>
</dbReference>
<dbReference type="STRING" id="865937.Gilli_2984"/>
<dbReference type="InterPro" id="IPR038414">
    <property type="entry name" value="CcoP_N_sf"/>
</dbReference>
<keyword evidence="5" id="KW-0175">Coiled coil</keyword>
<evidence type="ECO:0000256" key="2">
    <source>
        <dbReference type="ARBA" id="ARBA00022723"/>
    </source>
</evidence>
<evidence type="ECO:0000256" key="6">
    <source>
        <dbReference type="SAM" id="Phobius"/>
    </source>
</evidence>
<sequence>MKLLISALRITALVVIAFLLIEYLLPTEDGLVMVKYPVLLGILAVVFIAALAIEIAIAALGNVLFKSLKGDAREKYLQEELLKKGKLKNWLKKFRANLTKRKPLEEEGEIIMDHDYDGIRELDNKLPPWWLYGFYATIIYAFGYMAYYHIFDGTTQEEEYQAEIAQARVEIEEYKKNAPDLIDASTVALLTDEVDLSAGSKIYNVNCVACHRADGGGGIGPNLTDDHWVFDGDIAGVYTVISEGGRPGKGMISWKQDLKPFEIAQVASYILSLHGSNPPDPKEAEGEFFVIDQE</sequence>
<dbReference type="InterPro" id="IPR032858">
    <property type="entry name" value="CcoP_N"/>
</dbReference>